<evidence type="ECO:0000256" key="1">
    <source>
        <dbReference type="SAM" id="MobiDB-lite"/>
    </source>
</evidence>
<feature type="region of interest" description="Disordered" evidence="1">
    <location>
        <begin position="24"/>
        <end position="63"/>
    </location>
</feature>
<dbReference type="InParanoid" id="A0A0P0W7E0"/>
<dbReference type="Gramene" id="Os04t0150500-01">
    <property type="protein sequence ID" value="Os04t0150500-01"/>
    <property type="gene ID" value="Os04g0150500"/>
</dbReference>
<name>A0A0P0W7E0_ORYSJ</name>
<organism evidence="2 3">
    <name type="scientific">Oryza sativa subsp. japonica</name>
    <name type="common">Rice</name>
    <dbReference type="NCBI Taxonomy" id="39947"/>
    <lineage>
        <taxon>Eukaryota</taxon>
        <taxon>Viridiplantae</taxon>
        <taxon>Streptophyta</taxon>
        <taxon>Embryophyta</taxon>
        <taxon>Tracheophyta</taxon>
        <taxon>Spermatophyta</taxon>
        <taxon>Magnoliopsida</taxon>
        <taxon>Liliopsida</taxon>
        <taxon>Poales</taxon>
        <taxon>Poaceae</taxon>
        <taxon>BOP clade</taxon>
        <taxon>Oryzoideae</taxon>
        <taxon>Oryzeae</taxon>
        <taxon>Oryzinae</taxon>
        <taxon>Oryza</taxon>
        <taxon>Oryza sativa</taxon>
    </lineage>
</organism>
<evidence type="ECO:0000313" key="2">
    <source>
        <dbReference type="EMBL" id="BAS87796.1"/>
    </source>
</evidence>
<evidence type="ECO:0000313" key="3">
    <source>
        <dbReference type="Proteomes" id="UP000059680"/>
    </source>
</evidence>
<accession>A0A0P0W7E0</accession>
<dbReference type="PaxDb" id="39947-A0A0P0W7E0"/>
<dbReference type="EMBL" id="AP014960">
    <property type="protein sequence ID" value="BAS87796.1"/>
    <property type="molecule type" value="Genomic_DNA"/>
</dbReference>
<sequence length="110" mass="12872">MEQQESPPERHQLQLLRRAAEGELAECVRRGPPAQLVRRPQDGYRQANSPTTADSGQEDDGDVRCEAEYYQRPDYPRIEQEHRANHPSRHRLMLTRVLVEQELILMKKTI</sequence>
<reference evidence="2 3" key="3">
    <citation type="journal article" date="2013" name="Rice">
        <title>Improvement of the Oryza sativa Nipponbare reference genome using next generation sequence and optical map data.</title>
        <authorList>
            <person name="Kawahara Y."/>
            <person name="de la Bastide M."/>
            <person name="Hamilton J.P."/>
            <person name="Kanamori H."/>
            <person name="McCombie W.R."/>
            <person name="Ouyang S."/>
            <person name="Schwartz D.C."/>
            <person name="Tanaka T."/>
            <person name="Wu J."/>
            <person name="Zhou S."/>
            <person name="Childs K.L."/>
            <person name="Davidson R.M."/>
            <person name="Lin H."/>
            <person name="Quesada-Ocampo L."/>
            <person name="Vaillancourt B."/>
            <person name="Sakai H."/>
            <person name="Lee S.S."/>
            <person name="Kim J."/>
            <person name="Numa H."/>
            <person name="Itoh T."/>
            <person name="Buell C.R."/>
            <person name="Matsumoto T."/>
        </authorList>
    </citation>
    <scope>NUCLEOTIDE SEQUENCE [LARGE SCALE GENOMIC DNA]</scope>
    <source>
        <strain evidence="3">cv. Nipponbare</strain>
    </source>
</reference>
<reference evidence="3" key="1">
    <citation type="journal article" date="2005" name="Nature">
        <title>The map-based sequence of the rice genome.</title>
        <authorList>
            <consortium name="International rice genome sequencing project (IRGSP)"/>
            <person name="Matsumoto T."/>
            <person name="Wu J."/>
            <person name="Kanamori H."/>
            <person name="Katayose Y."/>
            <person name="Fujisawa M."/>
            <person name="Namiki N."/>
            <person name="Mizuno H."/>
            <person name="Yamamoto K."/>
            <person name="Antonio B.A."/>
            <person name="Baba T."/>
            <person name="Sakata K."/>
            <person name="Nagamura Y."/>
            <person name="Aoki H."/>
            <person name="Arikawa K."/>
            <person name="Arita K."/>
            <person name="Bito T."/>
            <person name="Chiden Y."/>
            <person name="Fujitsuka N."/>
            <person name="Fukunaka R."/>
            <person name="Hamada M."/>
            <person name="Harada C."/>
            <person name="Hayashi A."/>
            <person name="Hijishita S."/>
            <person name="Honda M."/>
            <person name="Hosokawa S."/>
            <person name="Ichikawa Y."/>
            <person name="Idonuma A."/>
            <person name="Iijima M."/>
            <person name="Ikeda M."/>
            <person name="Ikeno M."/>
            <person name="Ito K."/>
            <person name="Ito S."/>
            <person name="Ito T."/>
            <person name="Ito Y."/>
            <person name="Ito Y."/>
            <person name="Iwabuchi A."/>
            <person name="Kamiya K."/>
            <person name="Karasawa W."/>
            <person name="Kurita K."/>
            <person name="Katagiri S."/>
            <person name="Kikuta A."/>
            <person name="Kobayashi H."/>
            <person name="Kobayashi N."/>
            <person name="Machita K."/>
            <person name="Maehara T."/>
            <person name="Masukawa M."/>
            <person name="Mizubayashi T."/>
            <person name="Mukai Y."/>
            <person name="Nagasaki H."/>
            <person name="Nagata Y."/>
            <person name="Naito S."/>
            <person name="Nakashima M."/>
            <person name="Nakama Y."/>
            <person name="Nakamichi Y."/>
            <person name="Nakamura M."/>
            <person name="Meguro A."/>
            <person name="Negishi M."/>
            <person name="Ohta I."/>
            <person name="Ohta T."/>
            <person name="Okamoto M."/>
            <person name="Ono N."/>
            <person name="Saji S."/>
            <person name="Sakaguchi M."/>
            <person name="Sakai K."/>
            <person name="Shibata M."/>
            <person name="Shimokawa T."/>
            <person name="Song J."/>
            <person name="Takazaki Y."/>
            <person name="Terasawa K."/>
            <person name="Tsugane M."/>
            <person name="Tsuji K."/>
            <person name="Ueda S."/>
            <person name="Waki K."/>
            <person name="Yamagata H."/>
            <person name="Yamamoto M."/>
            <person name="Yamamoto S."/>
            <person name="Yamane H."/>
            <person name="Yoshiki S."/>
            <person name="Yoshihara R."/>
            <person name="Yukawa K."/>
            <person name="Zhong H."/>
            <person name="Yano M."/>
            <person name="Yuan Q."/>
            <person name="Ouyang S."/>
            <person name="Liu J."/>
            <person name="Jones K.M."/>
            <person name="Gansberger K."/>
            <person name="Moffat K."/>
            <person name="Hill J."/>
            <person name="Bera J."/>
            <person name="Fadrosh D."/>
            <person name="Jin S."/>
            <person name="Johri S."/>
            <person name="Kim M."/>
            <person name="Overton L."/>
            <person name="Reardon M."/>
            <person name="Tsitrin T."/>
            <person name="Vuong H."/>
            <person name="Weaver B."/>
            <person name="Ciecko A."/>
            <person name="Tallon L."/>
            <person name="Jackson J."/>
            <person name="Pai G."/>
            <person name="Aken S.V."/>
            <person name="Utterback T."/>
            <person name="Reidmuller S."/>
            <person name="Feldblyum T."/>
            <person name="Hsiao J."/>
            <person name="Zismann V."/>
            <person name="Iobst S."/>
            <person name="de Vazeille A.R."/>
            <person name="Buell C.R."/>
            <person name="Ying K."/>
            <person name="Li Y."/>
            <person name="Lu T."/>
            <person name="Huang Y."/>
            <person name="Zhao Q."/>
            <person name="Feng Q."/>
            <person name="Zhang L."/>
            <person name="Zhu J."/>
            <person name="Weng Q."/>
            <person name="Mu J."/>
            <person name="Lu Y."/>
            <person name="Fan D."/>
            <person name="Liu Y."/>
            <person name="Guan J."/>
            <person name="Zhang Y."/>
            <person name="Yu S."/>
            <person name="Liu X."/>
            <person name="Zhang Y."/>
            <person name="Hong G."/>
            <person name="Han B."/>
            <person name="Choisne N."/>
            <person name="Demange N."/>
            <person name="Orjeda G."/>
            <person name="Samain S."/>
            <person name="Cattolico L."/>
            <person name="Pelletier E."/>
            <person name="Couloux A."/>
            <person name="Segurens B."/>
            <person name="Wincker P."/>
            <person name="D'Hont A."/>
            <person name="Scarpelli C."/>
            <person name="Weissenbach J."/>
            <person name="Salanoubat M."/>
            <person name="Quetier F."/>
            <person name="Yu Y."/>
            <person name="Kim H.R."/>
            <person name="Rambo T."/>
            <person name="Currie J."/>
            <person name="Collura K."/>
            <person name="Luo M."/>
            <person name="Yang T."/>
            <person name="Ammiraju J.S.S."/>
            <person name="Engler F."/>
            <person name="Soderlund C."/>
            <person name="Wing R.A."/>
            <person name="Palmer L.E."/>
            <person name="de la Bastide M."/>
            <person name="Spiegel L."/>
            <person name="Nascimento L."/>
            <person name="Zutavern T."/>
            <person name="O'Shaughnessy A."/>
            <person name="Dike S."/>
            <person name="Dedhia N."/>
            <person name="Preston R."/>
            <person name="Balija V."/>
            <person name="McCombie W.R."/>
            <person name="Chow T."/>
            <person name="Chen H."/>
            <person name="Chung M."/>
            <person name="Chen C."/>
            <person name="Shaw J."/>
            <person name="Wu H."/>
            <person name="Hsiao K."/>
            <person name="Chao Y."/>
            <person name="Chu M."/>
            <person name="Cheng C."/>
            <person name="Hour A."/>
            <person name="Lee P."/>
            <person name="Lin S."/>
            <person name="Lin Y."/>
            <person name="Liou J."/>
            <person name="Liu S."/>
            <person name="Hsing Y."/>
            <person name="Raghuvanshi S."/>
            <person name="Mohanty A."/>
            <person name="Bharti A.K."/>
            <person name="Gaur A."/>
            <person name="Gupta V."/>
            <person name="Kumar D."/>
            <person name="Ravi V."/>
            <person name="Vij S."/>
            <person name="Kapur A."/>
            <person name="Khurana P."/>
            <person name="Khurana P."/>
            <person name="Khurana J.P."/>
            <person name="Tyagi A.K."/>
            <person name="Gaikwad K."/>
            <person name="Singh A."/>
            <person name="Dalal V."/>
            <person name="Srivastava S."/>
            <person name="Dixit A."/>
            <person name="Pal A.K."/>
            <person name="Ghazi I.A."/>
            <person name="Yadav M."/>
            <person name="Pandit A."/>
            <person name="Bhargava A."/>
            <person name="Sureshbabu K."/>
            <person name="Batra K."/>
            <person name="Sharma T.R."/>
            <person name="Mohapatra T."/>
            <person name="Singh N.K."/>
            <person name="Messing J."/>
            <person name="Nelson A.B."/>
            <person name="Fuks G."/>
            <person name="Kavchok S."/>
            <person name="Keizer G."/>
            <person name="Linton E."/>
            <person name="Llaca V."/>
            <person name="Song R."/>
            <person name="Tanyolac B."/>
            <person name="Young S."/>
            <person name="Ho-Il K."/>
            <person name="Hahn J.H."/>
            <person name="Sangsakoo G."/>
            <person name="Vanavichit A."/>
            <person name="de Mattos Luiz.A.T."/>
            <person name="Zimmer P.D."/>
            <person name="Malone G."/>
            <person name="Dellagostin O."/>
            <person name="de Oliveira A.C."/>
            <person name="Bevan M."/>
            <person name="Bancroft I."/>
            <person name="Minx P."/>
            <person name="Cordum H."/>
            <person name="Wilson R."/>
            <person name="Cheng Z."/>
            <person name="Jin W."/>
            <person name="Jiang J."/>
            <person name="Leong S.A."/>
            <person name="Iwama H."/>
            <person name="Gojobori T."/>
            <person name="Itoh T."/>
            <person name="Niimura Y."/>
            <person name="Fujii Y."/>
            <person name="Habara T."/>
            <person name="Sakai H."/>
            <person name="Sato Y."/>
            <person name="Wilson G."/>
            <person name="Kumar K."/>
            <person name="McCouch S."/>
            <person name="Juretic N."/>
            <person name="Hoen D."/>
            <person name="Wright S."/>
            <person name="Bruskiewich R."/>
            <person name="Bureau T."/>
            <person name="Miyao A."/>
            <person name="Hirochika H."/>
            <person name="Nishikawa T."/>
            <person name="Kadowaki K."/>
            <person name="Sugiura M."/>
            <person name="Burr B."/>
            <person name="Sasaki T."/>
        </authorList>
    </citation>
    <scope>NUCLEOTIDE SEQUENCE [LARGE SCALE GENOMIC DNA]</scope>
    <source>
        <strain evidence="3">cv. Nipponbare</strain>
    </source>
</reference>
<dbReference type="AlphaFoldDB" id="A0A0P0W7E0"/>
<dbReference type="Proteomes" id="UP000059680">
    <property type="component" value="Chromosome 4"/>
</dbReference>
<keyword evidence="3" id="KW-1185">Reference proteome</keyword>
<gene>
    <name evidence="2" type="ordered locus">Os04g0150500</name>
    <name evidence="2" type="ORF">OSNPB_040150500</name>
</gene>
<proteinExistence type="predicted"/>
<protein>
    <submittedName>
        <fullName evidence="2">Os04g0150500 protein</fullName>
    </submittedName>
</protein>
<feature type="compositionally biased region" description="Polar residues" evidence="1">
    <location>
        <begin position="46"/>
        <end position="55"/>
    </location>
</feature>
<reference evidence="2 3" key="2">
    <citation type="journal article" date="2013" name="Plant Cell Physiol.">
        <title>Rice Annotation Project Database (RAP-DB): an integrative and interactive database for rice genomics.</title>
        <authorList>
            <person name="Sakai H."/>
            <person name="Lee S.S."/>
            <person name="Tanaka T."/>
            <person name="Numa H."/>
            <person name="Kim J."/>
            <person name="Kawahara Y."/>
            <person name="Wakimoto H."/>
            <person name="Yang C.C."/>
            <person name="Iwamoto M."/>
            <person name="Abe T."/>
            <person name="Yamada Y."/>
            <person name="Muto A."/>
            <person name="Inokuchi H."/>
            <person name="Ikemura T."/>
            <person name="Matsumoto T."/>
            <person name="Sasaki T."/>
            <person name="Itoh T."/>
        </authorList>
    </citation>
    <scope>NUCLEOTIDE SEQUENCE [LARGE SCALE GENOMIC DNA]</scope>
    <source>
        <strain evidence="3">cv. Nipponbare</strain>
    </source>
</reference>